<sequence>MAEETSVHLVQPAAGESSAMSLATLLLFPLMMMLILLPLRYFFSTRSAKSNSSKLPPSPPALLLIGHGHLIGSLPHVSLRDLARWHGGEDGLMLGLSHK</sequence>
<dbReference type="STRING" id="77586.A0A0D9XIZ3"/>
<reference evidence="5 6" key="1">
    <citation type="submission" date="2012-08" db="EMBL/GenBank/DDBJ databases">
        <title>Oryza genome evolution.</title>
        <authorList>
            <person name="Wing R.A."/>
        </authorList>
    </citation>
    <scope>NUCLEOTIDE SEQUENCE</scope>
</reference>
<keyword evidence="4" id="KW-1133">Transmembrane helix</keyword>
<name>A0A0D9XIZ3_9ORYZ</name>
<organism evidence="5 6">
    <name type="scientific">Leersia perrieri</name>
    <dbReference type="NCBI Taxonomy" id="77586"/>
    <lineage>
        <taxon>Eukaryota</taxon>
        <taxon>Viridiplantae</taxon>
        <taxon>Streptophyta</taxon>
        <taxon>Embryophyta</taxon>
        <taxon>Tracheophyta</taxon>
        <taxon>Spermatophyta</taxon>
        <taxon>Magnoliopsida</taxon>
        <taxon>Liliopsida</taxon>
        <taxon>Poales</taxon>
        <taxon>Poaceae</taxon>
        <taxon>BOP clade</taxon>
        <taxon>Oryzoideae</taxon>
        <taxon>Oryzeae</taxon>
        <taxon>Oryzinae</taxon>
        <taxon>Leersia</taxon>
    </lineage>
</organism>
<reference evidence="6" key="2">
    <citation type="submission" date="2013-12" db="EMBL/GenBank/DDBJ databases">
        <authorList>
            <person name="Yu Y."/>
            <person name="Lee S."/>
            <person name="de Baynast K."/>
            <person name="Wissotski M."/>
            <person name="Liu L."/>
            <person name="Talag J."/>
            <person name="Goicoechea J."/>
            <person name="Angelova A."/>
            <person name="Jetty R."/>
            <person name="Kudrna D."/>
            <person name="Golser W."/>
            <person name="Rivera L."/>
            <person name="Zhang J."/>
            <person name="Wing R."/>
        </authorList>
    </citation>
    <scope>NUCLEOTIDE SEQUENCE</scope>
</reference>
<evidence type="ECO:0000313" key="5">
    <source>
        <dbReference type="EnsemblPlants" id="LPERR10G05150.1"/>
    </source>
</evidence>
<dbReference type="Proteomes" id="UP000032180">
    <property type="component" value="Chromosome 10"/>
</dbReference>
<evidence type="ECO:0000256" key="2">
    <source>
        <dbReference type="ARBA" id="ARBA00022723"/>
    </source>
</evidence>
<keyword evidence="6" id="KW-1185">Reference proteome</keyword>
<keyword evidence="4" id="KW-0812">Transmembrane</keyword>
<dbReference type="GO" id="GO:0046872">
    <property type="term" value="F:metal ion binding"/>
    <property type="evidence" value="ECO:0007669"/>
    <property type="project" value="UniProtKB-KW"/>
</dbReference>
<proteinExistence type="inferred from homology"/>
<reference evidence="5" key="3">
    <citation type="submission" date="2015-04" db="UniProtKB">
        <authorList>
            <consortium name="EnsemblPlants"/>
        </authorList>
    </citation>
    <scope>IDENTIFICATION</scope>
</reference>
<evidence type="ECO:0000256" key="3">
    <source>
        <dbReference type="ARBA" id="ARBA00023004"/>
    </source>
</evidence>
<evidence type="ECO:0000256" key="1">
    <source>
        <dbReference type="ARBA" id="ARBA00010617"/>
    </source>
</evidence>
<feature type="transmembrane region" description="Helical" evidence="4">
    <location>
        <begin position="20"/>
        <end position="43"/>
    </location>
</feature>
<keyword evidence="3" id="KW-0408">Iron</keyword>
<keyword evidence="4" id="KW-0472">Membrane</keyword>
<dbReference type="HOGENOM" id="CLU_2323803_0_0_1"/>
<dbReference type="AlphaFoldDB" id="A0A0D9XIZ3"/>
<dbReference type="Gramene" id="LPERR10G05150.1">
    <property type="protein sequence ID" value="LPERR10G05150.1"/>
    <property type="gene ID" value="LPERR10G05150"/>
</dbReference>
<protein>
    <submittedName>
        <fullName evidence="5">Uncharacterized protein</fullName>
    </submittedName>
</protein>
<evidence type="ECO:0000313" key="6">
    <source>
        <dbReference type="Proteomes" id="UP000032180"/>
    </source>
</evidence>
<accession>A0A0D9XIZ3</accession>
<dbReference type="PANTHER" id="PTHR47955">
    <property type="entry name" value="CYTOCHROME P450 FAMILY 71 PROTEIN"/>
    <property type="match status" value="1"/>
</dbReference>
<keyword evidence="2" id="KW-0479">Metal-binding</keyword>
<evidence type="ECO:0000256" key="4">
    <source>
        <dbReference type="SAM" id="Phobius"/>
    </source>
</evidence>
<dbReference type="EnsemblPlants" id="LPERR10G05150.1">
    <property type="protein sequence ID" value="LPERR10G05150.1"/>
    <property type="gene ID" value="LPERR10G05150"/>
</dbReference>
<comment type="similarity">
    <text evidence="1">Belongs to the cytochrome P450 family.</text>
</comment>
<dbReference type="PANTHER" id="PTHR47955:SF14">
    <property type="entry name" value="OS01G0543600 PROTEIN"/>
    <property type="match status" value="1"/>
</dbReference>